<dbReference type="PANTHER" id="PTHR11361:SF34">
    <property type="entry name" value="DNA MISMATCH REPAIR PROTEIN MSH1, MITOCHONDRIAL"/>
    <property type="match status" value="1"/>
</dbReference>
<dbReference type="GO" id="GO:0005524">
    <property type="term" value="F:ATP binding"/>
    <property type="evidence" value="ECO:0007669"/>
    <property type="project" value="UniProtKB-UniRule"/>
</dbReference>
<dbReference type="CDD" id="cd03284">
    <property type="entry name" value="ABC_MutS1"/>
    <property type="match status" value="1"/>
</dbReference>
<dbReference type="PANTHER" id="PTHR11361">
    <property type="entry name" value="DNA MISMATCH REPAIR PROTEIN MUTS FAMILY MEMBER"/>
    <property type="match status" value="1"/>
</dbReference>
<evidence type="ECO:0000256" key="9">
    <source>
        <dbReference type="HAMAP-Rule" id="MF_00096"/>
    </source>
</evidence>
<comment type="function">
    <text evidence="8 9">This protein is involved in the repair of mismatches in DNA. It is possible that it carries out the mismatch recognition step. This protein has a weak ATPase activity.</text>
</comment>
<dbReference type="NCBIfam" id="TIGR01070">
    <property type="entry name" value="mutS1"/>
    <property type="match status" value="1"/>
</dbReference>
<evidence type="ECO:0000259" key="11">
    <source>
        <dbReference type="PROSITE" id="PS00486"/>
    </source>
</evidence>
<evidence type="ECO:0000256" key="7">
    <source>
        <dbReference type="ARBA" id="ARBA00023204"/>
    </source>
</evidence>
<gene>
    <name evidence="9" type="primary">mutS</name>
    <name evidence="12" type="ORF">SAMN02745180_01730</name>
</gene>
<dbReference type="Gene3D" id="3.40.50.300">
    <property type="entry name" value="P-loop containing nucleotide triphosphate hydrolases"/>
    <property type="match status" value="1"/>
</dbReference>
<dbReference type="Pfam" id="PF05188">
    <property type="entry name" value="MutS_II"/>
    <property type="match status" value="1"/>
</dbReference>
<dbReference type="InterPro" id="IPR017261">
    <property type="entry name" value="DNA_mismatch_repair_MutS/MSH"/>
</dbReference>
<dbReference type="OrthoDB" id="9802448at2"/>
<protein>
    <recommendedName>
        <fullName evidence="2 9">DNA mismatch repair protein MutS</fullName>
    </recommendedName>
</protein>
<dbReference type="SMART" id="SM00533">
    <property type="entry name" value="MUTSd"/>
    <property type="match status" value="1"/>
</dbReference>
<organism evidence="12 13">
    <name type="scientific">Sporanaerobacter acetigenes DSM 13106</name>
    <dbReference type="NCBI Taxonomy" id="1123281"/>
    <lineage>
        <taxon>Bacteria</taxon>
        <taxon>Bacillati</taxon>
        <taxon>Bacillota</taxon>
        <taxon>Tissierellia</taxon>
        <taxon>Tissierellales</taxon>
        <taxon>Sporanaerobacteraceae</taxon>
        <taxon>Sporanaerobacter</taxon>
    </lineage>
</organism>
<accession>A0A1M5XL90</accession>
<dbReference type="InterPro" id="IPR027417">
    <property type="entry name" value="P-loop_NTPase"/>
</dbReference>
<keyword evidence="13" id="KW-1185">Reference proteome</keyword>
<dbReference type="GO" id="GO:0003684">
    <property type="term" value="F:damaged DNA binding"/>
    <property type="evidence" value="ECO:0007669"/>
    <property type="project" value="UniProtKB-UniRule"/>
</dbReference>
<keyword evidence="5 9" id="KW-0067">ATP-binding</keyword>
<dbReference type="PIRSF" id="PIRSF037677">
    <property type="entry name" value="DNA_mis_repair_Msh6"/>
    <property type="match status" value="1"/>
</dbReference>
<dbReference type="Gene3D" id="1.10.1420.10">
    <property type="match status" value="2"/>
</dbReference>
<dbReference type="NCBIfam" id="NF003810">
    <property type="entry name" value="PRK05399.1"/>
    <property type="match status" value="1"/>
</dbReference>
<dbReference type="InterPro" id="IPR007861">
    <property type="entry name" value="DNA_mismatch_repair_MutS_clamp"/>
</dbReference>
<evidence type="ECO:0000256" key="1">
    <source>
        <dbReference type="ARBA" id="ARBA00006271"/>
    </source>
</evidence>
<dbReference type="GO" id="GO:0006298">
    <property type="term" value="P:mismatch repair"/>
    <property type="evidence" value="ECO:0007669"/>
    <property type="project" value="UniProtKB-UniRule"/>
</dbReference>
<dbReference type="Gene3D" id="3.30.420.110">
    <property type="entry name" value="MutS, connector domain"/>
    <property type="match status" value="1"/>
</dbReference>
<evidence type="ECO:0000256" key="3">
    <source>
        <dbReference type="ARBA" id="ARBA00022741"/>
    </source>
</evidence>
<dbReference type="GO" id="GO:0140664">
    <property type="term" value="F:ATP-dependent DNA damage sensor activity"/>
    <property type="evidence" value="ECO:0007669"/>
    <property type="project" value="InterPro"/>
</dbReference>
<dbReference type="GO" id="GO:0030983">
    <property type="term" value="F:mismatched DNA binding"/>
    <property type="evidence" value="ECO:0007669"/>
    <property type="project" value="InterPro"/>
</dbReference>
<dbReference type="FunFam" id="1.10.1420.10:FF:000007">
    <property type="entry name" value="DNA mismatch repair protein MutS"/>
    <property type="match status" value="1"/>
</dbReference>
<dbReference type="InterPro" id="IPR036678">
    <property type="entry name" value="MutS_con_dom_sf"/>
</dbReference>
<evidence type="ECO:0000313" key="12">
    <source>
        <dbReference type="EMBL" id="SHI00590.1"/>
    </source>
</evidence>
<feature type="domain" description="DNA mismatch repair proteins mutS family" evidence="11">
    <location>
        <begin position="699"/>
        <end position="715"/>
    </location>
</feature>
<evidence type="ECO:0000256" key="4">
    <source>
        <dbReference type="ARBA" id="ARBA00022763"/>
    </source>
</evidence>
<sequence>MDDLTPMMKQYMNIKAKYKDCILFFRLGDFYEMFFDDAILASKELEITLTKRDCGREEKAPMCGIPYHAADSYISKLIDKGYKVAICEQLEDPALAKGIVERDVIRVITPGTITDLNALDEKSNNFLSAIFVDEHGVGIAFVDISTGELYTTEFYGNKKDNMSFLLDELGKIVPSEIITNSIVLEDEKVSKAIQMAINPYIDVYDEQLANVENCQEIIAKHFGQGYIKNSGLEDKKYSIIATGILLNYLQDTQKITMEHINDISFYLPNKYMVLDINTRINLEINETIRGKEKKGSLIWLLDRTSTAMGGRLLKNWIEQPLLDKKEIEYRLDIIEKFTENIIFMDDVKNCLKEIYDLERIMGKIVYGNCNGRDLISLKSSLYILPKLKQLLIASEDPNLNEIGKNIDTLNDIYNLIDKAIVDDPPVSIKEGGVIKTDFNGEINELREMSTKGKEWLAKLEEKEKERTGIKTLKVGYNRLFGYYIEVTKSYLNMIPEDYIRKQTLSNSERFIIPELKEMEAKILGAEEKLIDLEYNIFIKVRENIKSETRRIQNVSKIIANLDALLSLSEVAYNNNYVRPELNSDGKIEIRNGRHPVVEKMLKDILFVPNDTHLDNKDNRTIILTGPNMAGKSTYMRQVAIITLMAQIGSFVPAECANISIVDRIFTRIGASDNLSQGESTFMVEMNEVSNILQNATENSLIILDEVGRGTSTFDGLSIAWSVIEYIALNIKAKTLFATHYHELTQLEGKIKGIKNYTILVEEKGKEIIFLRKIVKGSTNKSYGIEVARLAGIDEDIINRANEILNQIEKSQGFNGSLKTDKEMKSKETEQLNIFEYNISKIIDRLKNIDVIKLTPMEAINILYEIVESAKNL</sequence>
<dbReference type="HAMAP" id="MF_00096">
    <property type="entry name" value="MutS"/>
    <property type="match status" value="1"/>
</dbReference>
<keyword evidence="6 9" id="KW-0238">DNA-binding</keyword>
<dbReference type="InterPro" id="IPR036187">
    <property type="entry name" value="DNA_mismatch_repair_MutS_sf"/>
</dbReference>
<keyword evidence="7 9" id="KW-0234">DNA repair</keyword>
<dbReference type="Pfam" id="PF05190">
    <property type="entry name" value="MutS_IV"/>
    <property type="match status" value="1"/>
</dbReference>
<dbReference type="SUPFAM" id="SSF55271">
    <property type="entry name" value="DNA repair protein MutS, domain I"/>
    <property type="match status" value="1"/>
</dbReference>
<dbReference type="SUPFAM" id="SSF53150">
    <property type="entry name" value="DNA repair protein MutS, domain II"/>
    <property type="match status" value="1"/>
</dbReference>
<dbReference type="InterPro" id="IPR000432">
    <property type="entry name" value="DNA_mismatch_repair_MutS_C"/>
</dbReference>
<dbReference type="InterPro" id="IPR045076">
    <property type="entry name" value="MutS"/>
</dbReference>
<dbReference type="InterPro" id="IPR007696">
    <property type="entry name" value="DNA_mismatch_repair_MutS_core"/>
</dbReference>
<dbReference type="EMBL" id="FQXR01000007">
    <property type="protein sequence ID" value="SHI00590.1"/>
    <property type="molecule type" value="Genomic_DNA"/>
</dbReference>
<dbReference type="InterPro" id="IPR016151">
    <property type="entry name" value="DNA_mismatch_repair_MutS_N"/>
</dbReference>
<evidence type="ECO:0000256" key="10">
    <source>
        <dbReference type="RuleBase" id="RU003756"/>
    </source>
</evidence>
<evidence type="ECO:0000256" key="2">
    <source>
        <dbReference type="ARBA" id="ARBA00021982"/>
    </source>
</evidence>
<keyword evidence="3 9" id="KW-0547">Nucleotide-binding</keyword>
<evidence type="ECO:0000313" key="13">
    <source>
        <dbReference type="Proteomes" id="UP000184389"/>
    </source>
</evidence>
<dbReference type="PROSITE" id="PS00486">
    <property type="entry name" value="DNA_MISMATCH_REPAIR_2"/>
    <property type="match status" value="1"/>
</dbReference>
<dbReference type="InterPro" id="IPR007860">
    <property type="entry name" value="DNA_mmatch_repair_MutS_con_dom"/>
</dbReference>
<evidence type="ECO:0000256" key="6">
    <source>
        <dbReference type="ARBA" id="ARBA00023125"/>
    </source>
</evidence>
<dbReference type="FunFam" id="3.40.1170.10:FF:000001">
    <property type="entry name" value="DNA mismatch repair protein MutS"/>
    <property type="match status" value="1"/>
</dbReference>
<dbReference type="Proteomes" id="UP000184389">
    <property type="component" value="Unassembled WGS sequence"/>
</dbReference>
<dbReference type="InterPro" id="IPR007695">
    <property type="entry name" value="DNA_mismatch_repair_MutS-lik_N"/>
</dbReference>
<dbReference type="Pfam" id="PF01624">
    <property type="entry name" value="MutS_I"/>
    <property type="match status" value="1"/>
</dbReference>
<dbReference type="SUPFAM" id="SSF52540">
    <property type="entry name" value="P-loop containing nucleoside triphosphate hydrolases"/>
    <property type="match status" value="1"/>
</dbReference>
<evidence type="ECO:0000256" key="5">
    <source>
        <dbReference type="ARBA" id="ARBA00022840"/>
    </source>
</evidence>
<reference evidence="12 13" key="1">
    <citation type="submission" date="2016-11" db="EMBL/GenBank/DDBJ databases">
        <authorList>
            <person name="Jaros S."/>
            <person name="Januszkiewicz K."/>
            <person name="Wedrychowicz H."/>
        </authorList>
    </citation>
    <scope>NUCLEOTIDE SEQUENCE [LARGE SCALE GENOMIC DNA]</scope>
    <source>
        <strain evidence="12 13">DSM 13106</strain>
    </source>
</reference>
<dbReference type="Gene3D" id="3.40.1170.10">
    <property type="entry name" value="DNA repair protein MutS, domain I"/>
    <property type="match status" value="1"/>
</dbReference>
<name>A0A1M5XL90_9FIRM</name>
<dbReference type="Pfam" id="PF05192">
    <property type="entry name" value="MutS_III"/>
    <property type="match status" value="1"/>
</dbReference>
<dbReference type="InterPro" id="IPR005748">
    <property type="entry name" value="DNA_mismatch_repair_MutS"/>
</dbReference>
<dbReference type="GO" id="GO:0005829">
    <property type="term" value="C:cytosol"/>
    <property type="evidence" value="ECO:0007669"/>
    <property type="project" value="TreeGrafter"/>
</dbReference>
<dbReference type="SMART" id="SM00534">
    <property type="entry name" value="MUTSac"/>
    <property type="match status" value="1"/>
</dbReference>
<feature type="binding site" evidence="9">
    <location>
        <begin position="625"/>
        <end position="632"/>
    </location>
    <ligand>
        <name>ATP</name>
        <dbReference type="ChEBI" id="CHEBI:30616"/>
    </ligand>
</feature>
<dbReference type="SUPFAM" id="SSF48334">
    <property type="entry name" value="DNA repair protein MutS, domain III"/>
    <property type="match status" value="1"/>
</dbReference>
<dbReference type="RefSeq" id="WP_132996151.1">
    <property type="nucleotide sequence ID" value="NZ_FQXR01000007.1"/>
</dbReference>
<dbReference type="Pfam" id="PF00488">
    <property type="entry name" value="MutS_V"/>
    <property type="match status" value="1"/>
</dbReference>
<keyword evidence="4 9" id="KW-0227">DNA damage</keyword>
<dbReference type="STRING" id="1123281.SAMN02745180_01730"/>
<evidence type="ECO:0000256" key="8">
    <source>
        <dbReference type="ARBA" id="ARBA00024647"/>
    </source>
</evidence>
<dbReference type="FunFam" id="3.40.50.300:FF:000870">
    <property type="entry name" value="MutS protein homolog 4"/>
    <property type="match status" value="1"/>
</dbReference>
<proteinExistence type="inferred from homology"/>
<comment type="similarity">
    <text evidence="1 9 10">Belongs to the DNA mismatch repair MutS family.</text>
</comment>
<dbReference type="AlphaFoldDB" id="A0A1M5XL90"/>